<evidence type="ECO:0000256" key="7">
    <source>
        <dbReference type="SAM" id="SignalP"/>
    </source>
</evidence>
<dbReference type="Gene3D" id="2.30.230.10">
    <property type="entry name" value="Lipovitellin, beta-sheet shell regions, chain A"/>
    <property type="match status" value="1"/>
</dbReference>
<proteinExistence type="inferred from homology"/>
<comment type="similarity">
    <text evidence="1">Belongs to the GILT family.</text>
</comment>
<organism evidence="9 10">
    <name type="scientific">Meganyctiphanes norvegica</name>
    <name type="common">Northern krill</name>
    <name type="synonym">Thysanopoda norvegica</name>
    <dbReference type="NCBI Taxonomy" id="48144"/>
    <lineage>
        <taxon>Eukaryota</taxon>
        <taxon>Metazoa</taxon>
        <taxon>Ecdysozoa</taxon>
        <taxon>Arthropoda</taxon>
        <taxon>Crustacea</taxon>
        <taxon>Multicrustacea</taxon>
        <taxon>Malacostraca</taxon>
        <taxon>Eumalacostraca</taxon>
        <taxon>Eucarida</taxon>
        <taxon>Euphausiacea</taxon>
        <taxon>Euphausiidae</taxon>
        <taxon>Meganyctiphanes</taxon>
    </lineage>
</organism>
<evidence type="ECO:0000259" key="8">
    <source>
        <dbReference type="PROSITE" id="PS51211"/>
    </source>
</evidence>
<dbReference type="GO" id="GO:0016671">
    <property type="term" value="F:oxidoreductase activity, acting on a sulfur group of donors, disulfide as acceptor"/>
    <property type="evidence" value="ECO:0007669"/>
    <property type="project" value="InterPro"/>
</dbReference>
<sequence>MDFTAVLWICLIAGVFGDSQTQDFPNLRCSEECHMTSNTKLSYELGATYRYKYSGISMVNITGLEQGRISSEFSANVDFTWLNPCDVLMLVKDVNADGAESQMMNTYPTVVSFIDGTLDKICIHPKDDADSVNMKRGIASYMQNTLPELTPSPLSQILQEEDIIGECPTAYTVEASGETTVVTKERDHNRCTNNHMQVLNIPLMKTHLKLYSSKSICKQEIANGIYINIWCKDTNAVDPIRGFKDLTSATAEASLKFDSKDTDSNNLQSLSDITLVRSHLTYDFRVSKNANIVNDIGHTLSNICALIQSQGLPEVTSSVAKVIGLLRQAPSHVIVETLQKIRRREFCPNFKKLESIFLDVIVYIGKNGAVKIMAEEIAANRVSGGRLPMYAAAFHLLNDPSEDTIMALTPILLMTNPDPTAILSTGTVINKYCNKHSNCMESVSMKYIMNIISKKLQTQCTLEFSTENPKEVLGSLKALANIGTMPPEVAENVLKCVQLQEMKPNIRFTAAMVLKGAPCLNSVKNTLLDLVFDPLINSEIRIASYLARMNCISEGDIDHILTEVTHIANKDVYSFIISHLLNLKKTDWPTKHYLHDLLSSKNIPLLHQRNILKQSQNLQMSYNIPNIGSGIELESNIIRSKNTYIPKFMSLDFNMNLMGSAFNFGEIGTMIDSSDVSFEDREHQSYLSTMNFNGIIDEFIDYMKNDGKYALIEMETKNDNRLLSSILKHVSSLKIPLPKTELYAKIFNQELFFFSLFGDKKEIKTSELVQVLILAIKDTLDSIKDVDIDTARAGQIQLHHVIPTIQGLPLIISAEATVLANVALKSNYNAKDGKFEGNLKFAPSFSLQIDGFIGYGQNIKNGIKMKTVIYTTNGLSIKLQMRDGQVLDMNMNLPDKMELLNIKSEVYPIKSTQKGQQLKGLVTDLQDVRFARDQCLGVIESFTGLNICYKINIPSMISQNGISLAKPVLLKLFLQKSNESMRGYQVTSRFKNTNSATTLKMNIGLTGVSIPREVNIKLSHTTQQDNDVSILNLDFHSSLLKCLLEVTTTDKEEQTSLLFFGNVQVETSRGEKGVSGVLRTEVNRKYRQQEQQYEIALYTALSKTLENERKICYIEALFGHTGETTKAKFSTNIDPLAMSLNTKAEFKTQSIPGFWIPKIITVGNVDIAASLGNVRIESKVIMASDAAYQSSFTLLYKENIIFALTGAHYINGDIRNFIFDTFVGVRIGSSEWSSTTYFTYDYADHMEALTKLVRPDNSRVFYIKIKYDKNGNTQKMNMEVYIPGVIESTKASFYLANIDSYSSIMSMQPVHSFNLKTKILRGKSVYLQVEGPIAIELSPEKIMHDLDFKISGSAAFHGPHNFMHNLTLTPDKFQFMIDLKKELSHLFTFNLHMEKDDLAHSFQIDIYLPNYVKNVIGAQVTSMSAEVFLDTIILPDEEPDTGVDPNVDYQSLQNTVSSRRVKGNAHFNIESHEFKGELYWDVENDKEKKMSVFTSYNYDDIDHHVTINGDLLIFSETYSYKIDSVLGSPFNWFKGDNGIELFITLPTDAVFTWKAKCKVVIEDSTVTLKPLLFVQLMDSEKFNLTGLLVLTNLKQLHNLEIISEWNLSLPGIEKIKLTNRYIQQISDDSYKSVFKTSLGESVLNNRIEFDIISDSKPEKYSNIVKIKFGSLPTEIVASIAGSSQVTDASITVKPLGSANSLTVKLAKTSQSINLAILKNKQIYTNIKFIMDSNTSYVFILQLPSRTIKSQIMVSEGKLIMDIYPEITKSDRKLEVKIMPTLIAGVAHLETHISASSMQNDIDVNAEYAISKSMENIIDFDMNYPIQDIKNLTSIIKKELETIYQELKTEGVFTDLNMIFSKLKNTIKDIPTSLKPYIKKLRISSVNIFKKIQEGITNIYKIYETDFALLLKQFLSDIDSYLNIAEENIILITKPVIHFIKNSDVLQRISERIDVLSTDYPVTYDIIIDFYDKVIQTNLNDINTLYTKMKNVPTNDIRKVLKELKIELYLIFQHFQEQLLDSKLVNMIQTNIDYLIEQYPLFYETSVNLLSKNKEILQENINVAYEKIMHTVALEKMDISSIFTRILKIIKDNISWKSILDALRSFIKENLGFVYSISDDHIKAHLQLPISVSSLYSTWEFVFYKFPAFLTDITNDIHTFIKENVLLYMYYIGEEAPHYITIIVKYLITATNITLSIMDHLSQLLVDTETFQTLKAKLQELVENYPTEIIEAFFNWTIASVNEYSMWLINDIADIPFVYKALKYIENNLMKPFVKFIFKLLHTHEPVRVHLYYEAMCPFCKQFNVEQLYPTWKELGDIMEVELFPFGNAKYEPSGSGWKFTCQHGPDECIANMIMACAKDKLRDINIEMDFVHCLESAEQPAHAGRNCSVTVGVAWDPIETCINSLEGQILLHDVALRQEKLIPKVKYVPWILINDHWSEELEDASTSNLKKVVCEFYGGTRPECNKVQPLKLQLQSNRRTYP</sequence>
<dbReference type="InterPro" id="IPR015819">
    <property type="entry name" value="Lipid_transp_b-sht_shell"/>
</dbReference>
<evidence type="ECO:0000256" key="5">
    <source>
        <dbReference type="ARBA" id="ARBA00023180"/>
    </source>
</evidence>
<dbReference type="InterPro" id="IPR001747">
    <property type="entry name" value="Vitellogenin_N"/>
</dbReference>
<evidence type="ECO:0000256" key="2">
    <source>
        <dbReference type="ARBA" id="ARBA00022729"/>
    </source>
</evidence>
<name>A0AAV2Q4X4_MEGNR</name>
<dbReference type="InterPro" id="IPR004911">
    <property type="entry name" value="Interferon-induced_GILT"/>
</dbReference>
<dbReference type="Pfam" id="PF09172">
    <property type="entry name" value="Vit_open_b-sht"/>
    <property type="match status" value="1"/>
</dbReference>
<keyword evidence="3" id="KW-0758">Storage protein</keyword>
<dbReference type="InterPro" id="IPR015816">
    <property type="entry name" value="Vitellinogen_b-sht_N"/>
</dbReference>
<feature type="domain" description="Vitellogenin" evidence="8">
    <location>
        <begin position="43"/>
        <end position="649"/>
    </location>
</feature>
<dbReference type="Proteomes" id="UP001497623">
    <property type="component" value="Unassembled WGS sequence"/>
</dbReference>
<dbReference type="PANTHER" id="PTHR23345">
    <property type="entry name" value="VITELLOGENIN-RELATED"/>
    <property type="match status" value="1"/>
</dbReference>
<protein>
    <recommendedName>
        <fullName evidence="8">Vitellogenin domain-containing protein</fullName>
    </recommendedName>
</protein>
<evidence type="ECO:0000256" key="3">
    <source>
        <dbReference type="ARBA" id="ARBA00022761"/>
    </source>
</evidence>
<reference evidence="9 10" key="1">
    <citation type="submission" date="2024-05" db="EMBL/GenBank/DDBJ databases">
        <authorList>
            <person name="Wallberg A."/>
        </authorList>
    </citation>
    <scope>NUCLEOTIDE SEQUENCE [LARGE SCALE GENOMIC DNA]</scope>
</reference>
<dbReference type="SMART" id="SM01169">
    <property type="entry name" value="DUF1943"/>
    <property type="match status" value="1"/>
</dbReference>
<keyword evidence="5" id="KW-0325">Glycoprotein</keyword>
<dbReference type="SMART" id="SM00638">
    <property type="entry name" value="LPD_N"/>
    <property type="match status" value="1"/>
</dbReference>
<evidence type="ECO:0000256" key="1">
    <source>
        <dbReference type="ARBA" id="ARBA00005679"/>
    </source>
</evidence>
<dbReference type="SUPFAM" id="SSF56968">
    <property type="entry name" value="Lipovitellin-phosvitin complex, beta-sheet shell regions"/>
    <property type="match status" value="2"/>
</dbReference>
<dbReference type="Gene3D" id="2.20.50.20">
    <property type="entry name" value="Lipovitellin. Chain A, domain 3"/>
    <property type="match status" value="1"/>
</dbReference>
<gene>
    <name evidence="9" type="ORF">MNOR_LOCUS7300</name>
</gene>
<dbReference type="PROSITE" id="PS51211">
    <property type="entry name" value="VITELLOGENIN"/>
    <property type="match status" value="1"/>
</dbReference>
<keyword evidence="4" id="KW-1015">Disulfide bond</keyword>
<dbReference type="InterPro" id="IPR011030">
    <property type="entry name" value="Lipovitellin_superhlx_dom"/>
</dbReference>
<dbReference type="InterPro" id="IPR015817">
    <property type="entry name" value="Vitellinogen_open_b-sht_sub1"/>
</dbReference>
<keyword evidence="10" id="KW-1185">Reference proteome</keyword>
<evidence type="ECO:0000313" key="10">
    <source>
        <dbReference type="Proteomes" id="UP001497623"/>
    </source>
</evidence>
<dbReference type="PANTHER" id="PTHR23345:SF15">
    <property type="entry name" value="VITELLOGENIN 1-RELATED"/>
    <property type="match status" value="1"/>
</dbReference>
<keyword evidence="2 7" id="KW-0732">Signal</keyword>
<evidence type="ECO:0000256" key="6">
    <source>
        <dbReference type="PROSITE-ProRule" id="PRU00557"/>
    </source>
</evidence>
<dbReference type="SUPFAM" id="SSF48431">
    <property type="entry name" value="Lipovitellin-phosvitin complex, superhelical domain"/>
    <property type="match status" value="1"/>
</dbReference>
<accession>A0AAV2Q4X4</accession>
<dbReference type="InterPro" id="IPR015255">
    <property type="entry name" value="Vitellinogen_open_b-sht"/>
</dbReference>
<feature type="signal peptide" evidence="7">
    <location>
        <begin position="1"/>
        <end position="17"/>
    </location>
</feature>
<dbReference type="EMBL" id="CAXKWB010003177">
    <property type="protein sequence ID" value="CAL4068498.1"/>
    <property type="molecule type" value="Genomic_DNA"/>
</dbReference>
<dbReference type="Gene3D" id="1.25.10.20">
    <property type="entry name" value="Vitellinogen, superhelical"/>
    <property type="match status" value="1"/>
</dbReference>
<feature type="chain" id="PRO_5043741099" description="Vitellogenin domain-containing protein" evidence="7">
    <location>
        <begin position="18"/>
        <end position="2482"/>
    </location>
</feature>
<evidence type="ECO:0000256" key="4">
    <source>
        <dbReference type="ARBA" id="ARBA00023157"/>
    </source>
</evidence>
<evidence type="ECO:0000313" key="9">
    <source>
        <dbReference type="EMBL" id="CAL4068498.1"/>
    </source>
</evidence>
<comment type="caution">
    <text evidence="9">The sequence shown here is derived from an EMBL/GenBank/DDBJ whole genome shotgun (WGS) entry which is preliminary data.</text>
</comment>
<dbReference type="GO" id="GO:0005319">
    <property type="term" value="F:lipid transporter activity"/>
    <property type="evidence" value="ECO:0007669"/>
    <property type="project" value="InterPro"/>
</dbReference>
<dbReference type="GO" id="GO:0045735">
    <property type="term" value="F:nutrient reservoir activity"/>
    <property type="evidence" value="ECO:0007669"/>
    <property type="project" value="UniProtKB-KW"/>
</dbReference>
<dbReference type="InterPro" id="IPR050733">
    <property type="entry name" value="Vitellogenin/Apolipophorin"/>
</dbReference>
<comment type="caution">
    <text evidence="6">Lacks conserved residue(s) required for the propagation of feature annotation.</text>
</comment>
<dbReference type="Pfam" id="PF01347">
    <property type="entry name" value="Vitellogenin_N"/>
    <property type="match status" value="1"/>
</dbReference>
<dbReference type="Pfam" id="PF03227">
    <property type="entry name" value="GILT"/>
    <property type="match status" value="1"/>
</dbReference>